<evidence type="ECO:0000256" key="6">
    <source>
        <dbReference type="ARBA" id="ARBA00022771"/>
    </source>
</evidence>
<comment type="similarity">
    <text evidence="2">Belongs to the MYST (SAS/MOZ) family.</text>
</comment>
<evidence type="ECO:0000256" key="14">
    <source>
        <dbReference type="SAM" id="MobiDB-lite"/>
    </source>
</evidence>
<dbReference type="InterPro" id="IPR050603">
    <property type="entry name" value="MYST_HAT"/>
</dbReference>
<sequence>MSNELVNFFYRLPAGVRIVSSDAGNLGLVQFQLKNYQVYNFKGSVYCPLEIFSEILNEMRFCPPEALFLVGTLVRARPRGSDVPQQGRIAQIKVVGGPDSPKSQLFNIRFFGTTGSTEAREAKQTSWYRYDELEYLNQPIFGKTPLSFEQRTIGEVCIANVRIVTWYYSPFPPPYTHLPEIFICPFCMRYIRKEKTYTAHIQNCDMKRPPGLRIYDDGLLAVYEVDGRLNKLFCQCLCLFTKLFLDSKTLFYDTDIFLFYVMTVRTDVLDEEMNASLQRRGLPNFEPVRNPRYPTGETIVGYFSKEKCENNILACILTFPCFHRMGIGSLLIDFAYLLGQVENRQAGPEEPLSKLGLLGFTAYWSNKVLEYLLQYVFRINLEELLQARKSGSITTLSSESIPASPDALGESPSQTLGTEKDLTLSPVLSSRGAFDDVKLPKKSEHVDLVHICEQTGLLKKHAIAGLQELPYIRFRNTDSFDITYTNMEKLLKYYLKKESRKMGRLLCHRLHQENLHWEAYTTMYRRRDRIV</sequence>
<protein>
    <recommendedName>
        <fullName evidence="3">histone acetyltransferase</fullName>
        <ecNumber evidence="3">2.3.1.48</ecNumber>
    </recommendedName>
</protein>
<dbReference type="Proteomes" id="UP000070089">
    <property type="component" value="Unassembled WGS sequence"/>
</dbReference>
<dbReference type="PANTHER" id="PTHR10615">
    <property type="entry name" value="HISTONE ACETYLTRANSFERASE"/>
    <property type="match status" value="1"/>
</dbReference>
<dbReference type="EC" id="2.3.1.48" evidence="3"/>
<dbReference type="Gene3D" id="1.10.10.10">
    <property type="entry name" value="Winged helix-like DNA-binding domain superfamily/Winged helix DNA-binding domain"/>
    <property type="match status" value="1"/>
</dbReference>
<keyword evidence="10" id="KW-0804">Transcription</keyword>
<evidence type="ECO:0000313" key="17">
    <source>
        <dbReference type="Proteomes" id="UP000070089"/>
    </source>
</evidence>
<evidence type="ECO:0000313" key="16">
    <source>
        <dbReference type="EMBL" id="KWX14729.1"/>
    </source>
</evidence>
<evidence type="ECO:0000256" key="8">
    <source>
        <dbReference type="ARBA" id="ARBA00022990"/>
    </source>
</evidence>
<evidence type="ECO:0000256" key="11">
    <source>
        <dbReference type="ARBA" id="ARBA00023242"/>
    </source>
</evidence>
<gene>
    <name evidence="16" type="ORF">QR46_1230</name>
</gene>
<dbReference type="GO" id="GO:0008168">
    <property type="term" value="F:methyltransferase activity"/>
    <property type="evidence" value="ECO:0007669"/>
    <property type="project" value="UniProtKB-KW"/>
</dbReference>
<evidence type="ECO:0000256" key="2">
    <source>
        <dbReference type="ARBA" id="ARBA00010107"/>
    </source>
</evidence>
<accession>A0A132NXC3</accession>
<evidence type="ECO:0000256" key="10">
    <source>
        <dbReference type="ARBA" id="ARBA00023163"/>
    </source>
</evidence>
<organism evidence="16 17">
    <name type="scientific">Giardia duodenalis assemblage B</name>
    <dbReference type="NCBI Taxonomy" id="1394984"/>
    <lineage>
        <taxon>Eukaryota</taxon>
        <taxon>Metamonada</taxon>
        <taxon>Diplomonadida</taxon>
        <taxon>Hexamitidae</taxon>
        <taxon>Giardiinae</taxon>
        <taxon>Giardia</taxon>
    </lineage>
</organism>
<proteinExistence type="inferred from homology"/>
<dbReference type="GO" id="GO:0006355">
    <property type="term" value="P:regulation of DNA-templated transcription"/>
    <property type="evidence" value="ECO:0007669"/>
    <property type="project" value="InterPro"/>
</dbReference>
<keyword evidence="11" id="KW-0539">Nucleus</keyword>
<dbReference type="InterPro" id="IPR040706">
    <property type="entry name" value="Zf-MYST"/>
</dbReference>
<dbReference type="GO" id="GO:0008270">
    <property type="term" value="F:zinc ion binding"/>
    <property type="evidence" value="ECO:0007669"/>
    <property type="project" value="UniProtKB-KW"/>
</dbReference>
<feature type="region of interest" description="Disordered" evidence="14">
    <location>
        <begin position="396"/>
        <end position="415"/>
    </location>
</feature>
<dbReference type="GO" id="GO:0005634">
    <property type="term" value="C:nucleus"/>
    <property type="evidence" value="ECO:0007669"/>
    <property type="project" value="UniProtKB-SubCell"/>
</dbReference>
<keyword evidence="7" id="KW-0862">Zinc</keyword>
<dbReference type="GO" id="GO:0032259">
    <property type="term" value="P:methylation"/>
    <property type="evidence" value="ECO:0007669"/>
    <property type="project" value="UniProtKB-KW"/>
</dbReference>
<evidence type="ECO:0000256" key="9">
    <source>
        <dbReference type="ARBA" id="ARBA00023015"/>
    </source>
</evidence>
<evidence type="ECO:0000256" key="3">
    <source>
        <dbReference type="ARBA" id="ARBA00013184"/>
    </source>
</evidence>
<name>A0A132NXC3_GIAIN</name>
<feature type="domain" description="MYST-type HAT" evidence="15">
    <location>
        <begin position="148"/>
        <end position="519"/>
    </location>
</feature>
<evidence type="ECO:0000256" key="12">
    <source>
        <dbReference type="ARBA" id="ARBA00023315"/>
    </source>
</evidence>
<dbReference type="Pfam" id="PF01853">
    <property type="entry name" value="MOZ_SAS"/>
    <property type="match status" value="2"/>
</dbReference>
<evidence type="ECO:0000256" key="7">
    <source>
        <dbReference type="ARBA" id="ARBA00022833"/>
    </source>
</evidence>
<comment type="subcellular location">
    <subcellularLocation>
        <location evidence="1">Nucleus</location>
    </subcellularLocation>
</comment>
<dbReference type="Gene3D" id="3.30.60.60">
    <property type="entry name" value="N-acetyl transferase-like"/>
    <property type="match status" value="1"/>
</dbReference>
<dbReference type="OrthoDB" id="787137at2759"/>
<feature type="active site" description="Proton donor/acceptor" evidence="13">
    <location>
        <position position="349"/>
    </location>
</feature>
<evidence type="ECO:0000256" key="5">
    <source>
        <dbReference type="ARBA" id="ARBA00022723"/>
    </source>
</evidence>
<dbReference type="PROSITE" id="PS51726">
    <property type="entry name" value="MYST_HAT"/>
    <property type="match status" value="1"/>
</dbReference>
<dbReference type="PANTHER" id="PTHR10615:SF219">
    <property type="entry name" value="HISTONE ACETYLTRANSFERASE KAT5"/>
    <property type="match status" value="1"/>
</dbReference>
<keyword evidence="6" id="KW-0863">Zinc-finger</keyword>
<comment type="caution">
    <text evidence="16">The sequence shown here is derived from an EMBL/GenBank/DDBJ whole genome shotgun (WGS) entry which is preliminary data.</text>
</comment>
<dbReference type="SUPFAM" id="SSF55729">
    <property type="entry name" value="Acyl-CoA N-acyltransferases (Nat)"/>
    <property type="match status" value="1"/>
</dbReference>
<reference evidence="16 17" key="1">
    <citation type="journal article" date="2015" name="Mol. Biochem. Parasitol.">
        <title>Identification of polymorphic genes for use in assemblage B genotyping assays through comparative genomics of multiple assemblage B Giardia duodenalis isolates.</title>
        <authorList>
            <person name="Wielinga C."/>
            <person name="Thompson R.C."/>
            <person name="Monis P."/>
            <person name="Ryan U."/>
        </authorList>
    </citation>
    <scope>NUCLEOTIDE SEQUENCE [LARGE SCALE GENOMIC DNA]</scope>
    <source>
        <strain evidence="16 17">BAH15c1</strain>
    </source>
</reference>
<dbReference type="InterPro" id="IPR002717">
    <property type="entry name" value="HAT_MYST-type"/>
</dbReference>
<dbReference type="VEuPathDB" id="GiardiaDB:QR46_1230"/>
<dbReference type="InterPro" id="IPR016181">
    <property type="entry name" value="Acyl_CoA_acyltransferase"/>
</dbReference>
<keyword evidence="5" id="KW-0479">Metal-binding</keyword>
<keyword evidence="16" id="KW-0489">Methyltransferase</keyword>
<keyword evidence="9" id="KW-0805">Transcription regulation</keyword>
<evidence type="ECO:0000256" key="4">
    <source>
        <dbReference type="ARBA" id="ARBA00022679"/>
    </source>
</evidence>
<dbReference type="InterPro" id="IPR036388">
    <property type="entry name" value="WH-like_DNA-bd_sf"/>
</dbReference>
<dbReference type="Gene3D" id="3.40.630.30">
    <property type="match status" value="1"/>
</dbReference>
<dbReference type="Pfam" id="PF17772">
    <property type="entry name" value="zf-MYST"/>
    <property type="match status" value="1"/>
</dbReference>
<dbReference type="GO" id="GO:0004402">
    <property type="term" value="F:histone acetyltransferase activity"/>
    <property type="evidence" value="ECO:0007669"/>
    <property type="project" value="InterPro"/>
</dbReference>
<evidence type="ECO:0000256" key="1">
    <source>
        <dbReference type="ARBA" id="ARBA00004123"/>
    </source>
</evidence>
<evidence type="ECO:0000256" key="13">
    <source>
        <dbReference type="PIRSR" id="PIRSR602717-51"/>
    </source>
</evidence>
<dbReference type="AlphaFoldDB" id="A0A132NXC3"/>
<keyword evidence="4 16" id="KW-0808">Transferase</keyword>
<dbReference type="EMBL" id="JXTI01000024">
    <property type="protein sequence ID" value="KWX14729.1"/>
    <property type="molecule type" value="Genomic_DNA"/>
</dbReference>
<evidence type="ECO:0000259" key="15">
    <source>
        <dbReference type="PROSITE" id="PS51726"/>
    </source>
</evidence>
<keyword evidence="8" id="KW-0007">Acetylation</keyword>
<keyword evidence="12" id="KW-0012">Acyltransferase</keyword>